<dbReference type="EMBL" id="PSZC01000019">
    <property type="protein sequence ID" value="PPJ35714.1"/>
    <property type="molecule type" value="Genomic_DNA"/>
</dbReference>
<accession>A0A2S6AKG4</accession>
<name>A0A2S6AKG4_9NOCA</name>
<dbReference type="PANTHER" id="PTHR46847:SF1">
    <property type="entry name" value="D-ALLOSE-BINDING PERIPLASMIC PROTEIN-RELATED"/>
    <property type="match status" value="1"/>
</dbReference>
<comment type="caution">
    <text evidence="6">The sequence shown here is derived from an EMBL/GenBank/DDBJ whole genome shotgun (WGS) entry which is preliminary data.</text>
</comment>
<sequence length="381" mass="39295">MRKTKSAVVVAAAVLTAFSAAACNSSNEPTANSSATSSDVTAAKTAVDQAYGGLYTAPAPGPVAQKGKNVWVVSCSQALPGCAEPATAIQNAAKVLDWNITVVDAKGTPAGMSSAIRQAVAAKADGIIGVAVDCPSAKGALSEAKAAKIPTVGVYAYDCNDPKVNGGDAEYTALINNNGTPGQFGSLWGKLKADYAIASTGGKAKIVQVTHPDFLVTQYEFDGYNAEINKCSSCQVVDKVDITAGELGQPGIVAQKVATALQQHPDANVLEIPDDSTLALSVQSVKAANRKDLKVIAGEGYPSTFDFIRSRTVTAAVAIPADWLGWSGADALNRIFAGQADIPNEGASFQIIDAEHGLPPAGQGWTPKFDYISAFTRSWQG</sequence>
<dbReference type="PANTHER" id="PTHR46847">
    <property type="entry name" value="D-ALLOSE-BINDING PERIPLASMIC PROTEIN-RELATED"/>
    <property type="match status" value="1"/>
</dbReference>
<dbReference type="InterPro" id="IPR028082">
    <property type="entry name" value="Peripla_BP_I"/>
</dbReference>
<reference evidence="6 7" key="1">
    <citation type="submission" date="2018-02" db="EMBL/GenBank/DDBJ databases">
        <title>8 Nocardia nova and 1 Nocardia cyriacigeorgica strain used for evolution to TMP-SMX.</title>
        <authorList>
            <person name="Mehta H."/>
            <person name="Weng J."/>
            <person name="Shamoo Y."/>
        </authorList>
    </citation>
    <scope>NUCLEOTIDE SEQUENCE [LARGE SCALE GENOMIC DNA]</scope>
    <source>
        <strain evidence="6 7">MDA3139</strain>
    </source>
</reference>
<feature type="chain" id="PRO_5015707916" description="Periplasmic binding protein domain-containing protein" evidence="4">
    <location>
        <begin position="23"/>
        <end position="381"/>
    </location>
</feature>
<organism evidence="6 7">
    <name type="scientific">Nocardia nova</name>
    <dbReference type="NCBI Taxonomy" id="37330"/>
    <lineage>
        <taxon>Bacteria</taxon>
        <taxon>Bacillati</taxon>
        <taxon>Actinomycetota</taxon>
        <taxon>Actinomycetes</taxon>
        <taxon>Mycobacteriales</taxon>
        <taxon>Nocardiaceae</taxon>
        <taxon>Nocardia</taxon>
    </lineage>
</organism>
<evidence type="ECO:0000256" key="3">
    <source>
        <dbReference type="ARBA" id="ARBA00022729"/>
    </source>
</evidence>
<comment type="similarity">
    <text evidence="2">Belongs to the bacterial solute-binding protein 2 family.</text>
</comment>
<dbReference type="Pfam" id="PF13407">
    <property type="entry name" value="Peripla_BP_4"/>
    <property type="match status" value="1"/>
</dbReference>
<evidence type="ECO:0000256" key="1">
    <source>
        <dbReference type="ARBA" id="ARBA00004196"/>
    </source>
</evidence>
<dbReference type="Proteomes" id="UP000239874">
    <property type="component" value="Unassembled WGS sequence"/>
</dbReference>
<evidence type="ECO:0000313" key="6">
    <source>
        <dbReference type="EMBL" id="PPJ35714.1"/>
    </source>
</evidence>
<dbReference type="GO" id="GO:0030313">
    <property type="term" value="C:cell envelope"/>
    <property type="evidence" value="ECO:0007669"/>
    <property type="project" value="UniProtKB-SubCell"/>
</dbReference>
<evidence type="ECO:0000256" key="4">
    <source>
        <dbReference type="SAM" id="SignalP"/>
    </source>
</evidence>
<evidence type="ECO:0000313" key="7">
    <source>
        <dbReference type="Proteomes" id="UP000239874"/>
    </source>
</evidence>
<feature type="signal peptide" evidence="4">
    <location>
        <begin position="1"/>
        <end position="22"/>
    </location>
</feature>
<evidence type="ECO:0000259" key="5">
    <source>
        <dbReference type="Pfam" id="PF13407"/>
    </source>
</evidence>
<dbReference type="GO" id="GO:0030246">
    <property type="term" value="F:carbohydrate binding"/>
    <property type="evidence" value="ECO:0007669"/>
    <property type="project" value="UniProtKB-ARBA"/>
</dbReference>
<gene>
    <name evidence="6" type="ORF">C5E45_24550</name>
</gene>
<dbReference type="SUPFAM" id="SSF53822">
    <property type="entry name" value="Periplasmic binding protein-like I"/>
    <property type="match status" value="1"/>
</dbReference>
<dbReference type="PROSITE" id="PS51257">
    <property type="entry name" value="PROKAR_LIPOPROTEIN"/>
    <property type="match status" value="1"/>
</dbReference>
<dbReference type="Gene3D" id="3.40.50.2300">
    <property type="match status" value="2"/>
</dbReference>
<comment type="subcellular location">
    <subcellularLocation>
        <location evidence="1">Cell envelope</location>
    </subcellularLocation>
</comment>
<evidence type="ECO:0000256" key="2">
    <source>
        <dbReference type="ARBA" id="ARBA00007639"/>
    </source>
</evidence>
<keyword evidence="3 4" id="KW-0732">Signal</keyword>
<proteinExistence type="inferred from homology"/>
<protein>
    <recommendedName>
        <fullName evidence="5">Periplasmic binding protein domain-containing protein</fullName>
    </recommendedName>
</protein>
<dbReference type="RefSeq" id="WP_104380419.1">
    <property type="nucleotide sequence ID" value="NZ_PSZC01000019.1"/>
</dbReference>
<dbReference type="InterPro" id="IPR025997">
    <property type="entry name" value="SBP_2_dom"/>
</dbReference>
<dbReference type="AlphaFoldDB" id="A0A2S6AKG4"/>
<feature type="domain" description="Periplasmic binding protein" evidence="5">
    <location>
        <begin position="86"/>
        <end position="339"/>
    </location>
</feature>